<dbReference type="Gene3D" id="3.90.1530.30">
    <property type="match status" value="1"/>
</dbReference>
<dbReference type="InterPro" id="IPR036086">
    <property type="entry name" value="ParB/Sulfiredoxin_sf"/>
</dbReference>
<feature type="compositionally biased region" description="Low complexity" evidence="1">
    <location>
        <begin position="420"/>
        <end position="447"/>
    </location>
</feature>
<dbReference type="AlphaFoldDB" id="A0A1H6BTK5"/>
<feature type="compositionally biased region" description="Acidic residues" evidence="1">
    <location>
        <begin position="693"/>
        <end position="710"/>
    </location>
</feature>
<feature type="region of interest" description="Disordered" evidence="1">
    <location>
        <begin position="1"/>
        <end position="30"/>
    </location>
</feature>
<dbReference type="OrthoDB" id="9813122at2"/>
<gene>
    <name evidence="3" type="ORF">SAMN04488045_3762</name>
</gene>
<dbReference type="SMART" id="SM00470">
    <property type="entry name" value="ParB"/>
    <property type="match status" value="1"/>
</dbReference>
<feature type="region of interest" description="Disordered" evidence="1">
    <location>
        <begin position="411"/>
        <end position="447"/>
    </location>
</feature>
<feature type="compositionally biased region" description="Low complexity" evidence="1">
    <location>
        <begin position="681"/>
        <end position="692"/>
    </location>
</feature>
<reference evidence="3 4" key="1">
    <citation type="submission" date="2016-10" db="EMBL/GenBank/DDBJ databases">
        <authorList>
            <person name="de Groot N.N."/>
        </authorList>
    </citation>
    <scope>NUCLEOTIDE SEQUENCE [LARGE SCALE GENOMIC DNA]</scope>
    <source>
        <strain evidence="3 4">DSM 26915</strain>
    </source>
</reference>
<dbReference type="GO" id="GO:0005694">
    <property type="term" value="C:chromosome"/>
    <property type="evidence" value="ECO:0007669"/>
    <property type="project" value="TreeGrafter"/>
</dbReference>
<evidence type="ECO:0000313" key="3">
    <source>
        <dbReference type="EMBL" id="SEG63993.1"/>
    </source>
</evidence>
<dbReference type="InterPro" id="IPR050336">
    <property type="entry name" value="Chromosome_partition/occlusion"/>
</dbReference>
<organism evidence="3 4">
    <name type="scientific">Thalassococcus halodurans</name>
    <dbReference type="NCBI Taxonomy" id="373675"/>
    <lineage>
        <taxon>Bacteria</taxon>
        <taxon>Pseudomonadati</taxon>
        <taxon>Pseudomonadota</taxon>
        <taxon>Alphaproteobacteria</taxon>
        <taxon>Rhodobacterales</taxon>
        <taxon>Roseobacteraceae</taxon>
        <taxon>Thalassococcus</taxon>
    </lineage>
</organism>
<dbReference type="EMBL" id="FNUZ01000009">
    <property type="protein sequence ID" value="SEG63993.1"/>
    <property type="molecule type" value="Genomic_DNA"/>
</dbReference>
<dbReference type="SUPFAM" id="SSF109709">
    <property type="entry name" value="KorB DNA-binding domain-like"/>
    <property type="match status" value="1"/>
</dbReference>
<sequence>MAKTKTTTRSKPATSKKTETAGSAAPDGAADIRMIPLDQLEPSQLNVRKVAASASDDAELLASIRETGIKQNLVVHALSETRFAVDAGGRRLKSLKQLAEDGVIPADHPVPCLVEDERNAILTSATENLQRAAMHPADQFEAFDKMIGEGRSEDEIALKFGVSVDLVRRRLKLARVAPEIIERFRAGDLTLECVMAFTLTDDHDRQLAVWNAVKGGYHIHPQSIKRQLTETAHSANSALGRFVGIEAYEAAGGVLLRDLFDDRASAHMENPELLERLAIEKLQAAAKPFEGTWKWVEVHLSVDYGAFRSFGRVYPQDIEPDPDLLAEEEHLIAREEELAAQNDGEDWTDAETEEYYAIEPRLREIEALQRERQPFADADRAIAGVVLTIGHDGALRVEKGLVRPEDIPAAAMPDEDSADAGDASSPARPHVTPPTSSTPVPTSDPAATLRKADGISASLADDLRATRQHILRAHLAADFEVAFDAMLYALCEQALGRSYGNEALDISIRPFQAQDREVLHADTVAQKMLEALEQDLATDWMKLQKPEDFRTMSALPIADKQALFAWATGLAVKPQLSSDNRPSPIIEEIGARLDVDVAACWRPTAQNYWGRVNKGHAVATARKLIGDDYAEDRNRERKGDIAAAMERAFAEAASETEGFDAATVAKTTRWLPDGMVFAGATEAGADTAGAAPETEEGDLSAEDSLSDAESNEPSSLPAFLSEDAA</sequence>
<name>A0A1H6BTK5_9RHOB</name>
<evidence type="ECO:0000313" key="4">
    <source>
        <dbReference type="Proteomes" id="UP000236752"/>
    </source>
</evidence>
<dbReference type="PANTHER" id="PTHR33375:SF7">
    <property type="entry name" value="CHROMOSOME 2-PARTITIONING PROTEIN PARB-RELATED"/>
    <property type="match status" value="1"/>
</dbReference>
<dbReference type="PANTHER" id="PTHR33375">
    <property type="entry name" value="CHROMOSOME-PARTITIONING PROTEIN PARB-RELATED"/>
    <property type="match status" value="1"/>
</dbReference>
<dbReference type="CDD" id="cd16406">
    <property type="entry name" value="ParB_N_like"/>
    <property type="match status" value="1"/>
</dbReference>
<feature type="domain" description="ParB-like N-terminal" evidence="2">
    <location>
        <begin position="33"/>
        <end position="129"/>
    </location>
</feature>
<protein>
    <submittedName>
        <fullName evidence="3">Chromosome partitioning protein, ParB family</fullName>
    </submittedName>
</protein>
<evidence type="ECO:0000259" key="2">
    <source>
        <dbReference type="SMART" id="SM00470"/>
    </source>
</evidence>
<accession>A0A1H6BTK5</accession>
<feature type="region of interest" description="Disordered" evidence="1">
    <location>
        <begin position="681"/>
        <end position="725"/>
    </location>
</feature>
<dbReference type="Gene3D" id="1.10.10.2830">
    <property type="match status" value="1"/>
</dbReference>
<dbReference type="InterPro" id="IPR003115">
    <property type="entry name" value="ParB_N"/>
</dbReference>
<feature type="compositionally biased region" description="Polar residues" evidence="1">
    <location>
        <begin position="1"/>
        <end position="15"/>
    </location>
</feature>
<dbReference type="Pfam" id="PF02195">
    <property type="entry name" value="ParB_N"/>
    <property type="match status" value="1"/>
</dbReference>
<evidence type="ECO:0000256" key="1">
    <source>
        <dbReference type="SAM" id="MobiDB-lite"/>
    </source>
</evidence>
<dbReference type="RefSeq" id="WP_093455102.1">
    <property type="nucleotide sequence ID" value="NZ_FNUZ01000009.1"/>
</dbReference>
<dbReference type="Proteomes" id="UP000236752">
    <property type="component" value="Unassembled WGS sequence"/>
</dbReference>
<proteinExistence type="predicted"/>
<keyword evidence="4" id="KW-1185">Reference proteome</keyword>
<dbReference type="SUPFAM" id="SSF110849">
    <property type="entry name" value="ParB/Sulfiredoxin"/>
    <property type="match status" value="1"/>
</dbReference>
<dbReference type="GO" id="GO:0007059">
    <property type="term" value="P:chromosome segregation"/>
    <property type="evidence" value="ECO:0007669"/>
    <property type="project" value="TreeGrafter"/>
</dbReference>